<dbReference type="Proteomes" id="UP001165085">
    <property type="component" value="Unassembled WGS sequence"/>
</dbReference>
<dbReference type="SUPFAM" id="SSF56059">
    <property type="entry name" value="Glutathione synthetase ATP-binding domain-like"/>
    <property type="match status" value="1"/>
</dbReference>
<protein>
    <submittedName>
        <fullName evidence="5">Uncharacterized protein</fullName>
    </submittedName>
</protein>
<dbReference type="GO" id="GO:0070740">
    <property type="term" value="F:tubulin-glutamic acid ligase activity"/>
    <property type="evidence" value="ECO:0007669"/>
    <property type="project" value="TreeGrafter"/>
</dbReference>
<dbReference type="OrthoDB" id="202825at2759"/>
<dbReference type="EMBL" id="BRXY01000185">
    <property type="protein sequence ID" value="GMH75064.1"/>
    <property type="molecule type" value="Genomic_DNA"/>
</dbReference>
<reference evidence="6" key="1">
    <citation type="journal article" date="2023" name="Commun. Biol.">
        <title>Genome analysis of Parmales, the sister group of diatoms, reveals the evolutionary specialization of diatoms from phago-mixotrophs to photoautotrophs.</title>
        <authorList>
            <person name="Ban H."/>
            <person name="Sato S."/>
            <person name="Yoshikawa S."/>
            <person name="Yamada K."/>
            <person name="Nakamura Y."/>
            <person name="Ichinomiya M."/>
            <person name="Sato N."/>
            <person name="Blanc-Mathieu R."/>
            <person name="Endo H."/>
            <person name="Kuwata A."/>
            <person name="Ogata H."/>
        </authorList>
    </citation>
    <scope>NUCLEOTIDE SEQUENCE [LARGE SCALE GENOMIC DNA]</scope>
    <source>
        <strain evidence="6">NIES 3701</strain>
    </source>
</reference>
<keyword evidence="6" id="KW-1185">Reference proteome</keyword>
<dbReference type="InterPro" id="IPR004344">
    <property type="entry name" value="TTL/TTLL_fam"/>
</dbReference>
<dbReference type="GO" id="GO:0000226">
    <property type="term" value="P:microtubule cytoskeleton organization"/>
    <property type="evidence" value="ECO:0007669"/>
    <property type="project" value="TreeGrafter"/>
</dbReference>
<dbReference type="GO" id="GO:0036064">
    <property type="term" value="C:ciliary basal body"/>
    <property type="evidence" value="ECO:0007669"/>
    <property type="project" value="TreeGrafter"/>
</dbReference>
<evidence type="ECO:0000256" key="2">
    <source>
        <dbReference type="ARBA" id="ARBA00022741"/>
    </source>
</evidence>
<comment type="caution">
    <text evidence="5">The sequence shown here is derived from an EMBL/GenBank/DDBJ whole genome shotgun (WGS) entry which is preliminary data.</text>
</comment>
<gene>
    <name evidence="5" type="ORF">TrST_g4993</name>
</gene>
<dbReference type="Pfam" id="PF03133">
    <property type="entry name" value="TTL"/>
    <property type="match status" value="1"/>
</dbReference>
<feature type="region of interest" description="Disordered" evidence="4">
    <location>
        <begin position="117"/>
        <end position="145"/>
    </location>
</feature>
<evidence type="ECO:0000256" key="4">
    <source>
        <dbReference type="SAM" id="MobiDB-lite"/>
    </source>
</evidence>
<keyword evidence="3" id="KW-0067">ATP-binding</keyword>
<evidence type="ECO:0000256" key="1">
    <source>
        <dbReference type="ARBA" id="ARBA00022598"/>
    </source>
</evidence>
<accession>A0A9W7EBA7</accession>
<dbReference type="PANTHER" id="PTHR12241:SF154">
    <property type="entry name" value="TUBULIN POLYGLUTAMYLASE TTLL11"/>
    <property type="match status" value="1"/>
</dbReference>
<dbReference type="GO" id="GO:0015631">
    <property type="term" value="F:tubulin binding"/>
    <property type="evidence" value="ECO:0007669"/>
    <property type="project" value="TreeGrafter"/>
</dbReference>
<feature type="compositionally biased region" description="Basic residues" evidence="4">
    <location>
        <begin position="122"/>
        <end position="132"/>
    </location>
</feature>
<sequence>MVKICLQNANSHEPAARLASENLGWKVVCDEKNADILIHTQSTANALVASISTIKRTQKVSKIPGSSETSKKHVLASLFSRAQSLMDESNKISKFWPQTFVLPQDLEAVSTILAENNQNSSKSRKKRKKKTLIYKPSSGSQGEGISLMQDPSALRAIKATRPHQISIVQDYIPDPLLLGNKMKFDLRIYVLVSSVEPLRIHLCKEGLVRFATSEYARPTKSNLSDTMAHLTNYSLNKRSKEYEHNDAEEHDPHLESGSKRTLTSLIRTLEKGPSGFSSEKFWSDLNEISYGTLQTMSSNFKSSILSSEGSHKSSLLNSGCFQIFGLDILLDSDYNCYLLEVNSSPSMRLDHELDSGGYIPSIVDEHIKSKVMTSALKIVAREVSSEDYVDVEPVDGYECLSIMDSVVEEYATTFQGKGGEDNHNKLTNSIFRNLVKKYNSRGRRIEGSVIDLAYQRWNINRVKKKGDDYDVYSNLWDFYDALLVIGRAVLPRENPNPRKSDAEIIQNLIS</sequence>
<dbReference type="PANTHER" id="PTHR12241">
    <property type="entry name" value="TUBULIN POLYGLUTAMYLASE"/>
    <property type="match status" value="1"/>
</dbReference>
<dbReference type="PROSITE" id="PS51221">
    <property type="entry name" value="TTL"/>
    <property type="match status" value="1"/>
</dbReference>
<name>A0A9W7EBA7_9STRA</name>
<proteinExistence type="predicted"/>
<evidence type="ECO:0000313" key="6">
    <source>
        <dbReference type="Proteomes" id="UP001165085"/>
    </source>
</evidence>
<dbReference type="Gene3D" id="3.30.470.20">
    <property type="entry name" value="ATP-grasp fold, B domain"/>
    <property type="match status" value="1"/>
</dbReference>
<evidence type="ECO:0000256" key="3">
    <source>
        <dbReference type="ARBA" id="ARBA00022840"/>
    </source>
</evidence>
<keyword evidence="2" id="KW-0547">Nucleotide-binding</keyword>
<dbReference type="AlphaFoldDB" id="A0A9W7EBA7"/>
<evidence type="ECO:0000313" key="5">
    <source>
        <dbReference type="EMBL" id="GMH75064.1"/>
    </source>
</evidence>
<organism evidence="5 6">
    <name type="scientific">Triparma strigata</name>
    <dbReference type="NCBI Taxonomy" id="1606541"/>
    <lineage>
        <taxon>Eukaryota</taxon>
        <taxon>Sar</taxon>
        <taxon>Stramenopiles</taxon>
        <taxon>Ochrophyta</taxon>
        <taxon>Bolidophyceae</taxon>
        <taxon>Parmales</taxon>
        <taxon>Triparmaceae</taxon>
        <taxon>Triparma</taxon>
    </lineage>
</organism>
<keyword evidence="1" id="KW-0436">Ligase</keyword>
<dbReference type="GO" id="GO:0005524">
    <property type="term" value="F:ATP binding"/>
    <property type="evidence" value="ECO:0007669"/>
    <property type="project" value="UniProtKB-KW"/>
</dbReference>